<organism evidence="1 2">
    <name type="scientific">Dendrobium catenatum</name>
    <dbReference type="NCBI Taxonomy" id="906689"/>
    <lineage>
        <taxon>Eukaryota</taxon>
        <taxon>Viridiplantae</taxon>
        <taxon>Streptophyta</taxon>
        <taxon>Embryophyta</taxon>
        <taxon>Tracheophyta</taxon>
        <taxon>Spermatophyta</taxon>
        <taxon>Magnoliopsida</taxon>
        <taxon>Liliopsida</taxon>
        <taxon>Asparagales</taxon>
        <taxon>Orchidaceae</taxon>
        <taxon>Epidendroideae</taxon>
        <taxon>Malaxideae</taxon>
        <taxon>Dendrobiinae</taxon>
        <taxon>Dendrobium</taxon>
    </lineage>
</organism>
<dbReference type="EMBL" id="KZ502547">
    <property type="protein sequence ID" value="PKU76263.1"/>
    <property type="molecule type" value="Genomic_DNA"/>
</dbReference>
<proteinExistence type="predicted"/>
<keyword evidence="2" id="KW-1185">Reference proteome</keyword>
<accession>A0A2I0WKS3</accession>
<reference evidence="1 2" key="2">
    <citation type="journal article" date="2017" name="Nature">
        <title>The Apostasia genome and the evolution of orchids.</title>
        <authorList>
            <person name="Zhang G.Q."/>
            <person name="Liu K.W."/>
            <person name="Li Z."/>
            <person name="Lohaus R."/>
            <person name="Hsiao Y.Y."/>
            <person name="Niu S.C."/>
            <person name="Wang J.Y."/>
            <person name="Lin Y.C."/>
            <person name="Xu Q."/>
            <person name="Chen L.J."/>
            <person name="Yoshida K."/>
            <person name="Fujiwara S."/>
            <person name="Wang Z.W."/>
            <person name="Zhang Y.Q."/>
            <person name="Mitsuda N."/>
            <person name="Wang M."/>
            <person name="Liu G.H."/>
            <person name="Pecoraro L."/>
            <person name="Huang H.X."/>
            <person name="Xiao X.J."/>
            <person name="Lin M."/>
            <person name="Wu X.Y."/>
            <person name="Wu W.L."/>
            <person name="Chen Y.Y."/>
            <person name="Chang S.B."/>
            <person name="Sakamoto S."/>
            <person name="Ohme-Takagi M."/>
            <person name="Yagi M."/>
            <person name="Zeng S.J."/>
            <person name="Shen C.Y."/>
            <person name="Yeh C.M."/>
            <person name="Luo Y.B."/>
            <person name="Tsai W.C."/>
            <person name="Van de Peer Y."/>
            <person name="Liu Z.J."/>
        </authorList>
    </citation>
    <scope>NUCLEOTIDE SEQUENCE [LARGE SCALE GENOMIC DNA]</scope>
    <source>
        <tissue evidence="1">The whole plant</tissue>
    </source>
</reference>
<gene>
    <name evidence="1" type="ORF">MA16_Dca015583</name>
</gene>
<dbReference type="AlphaFoldDB" id="A0A2I0WKS3"/>
<evidence type="ECO:0000313" key="1">
    <source>
        <dbReference type="EMBL" id="PKU76263.1"/>
    </source>
</evidence>
<evidence type="ECO:0000313" key="2">
    <source>
        <dbReference type="Proteomes" id="UP000233837"/>
    </source>
</evidence>
<reference evidence="1 2" key="1">
    <citation type="journal article" date="2016" name="Sci. Rep.">
        <title>The Dendrobium catenatum Lindl. genome sequence provides insights into polysaccharide synthase, floral development and adaptive evolution.</title>
        <authorList>
            <person name="Zhang G.Q."/>
            <person name="Xu Q."/>
            <person name="Bian C."/>
            <person name="Tsai W.C."/>
            <person name="Yeh C.M."/>
            <person name="Liu K.W."/>
            <person name="Yoshida K."/>
            <person name="Zhang L.S."/>
            <person name="Chang S.B."/>
            <person name="Chen F."/>
            <person name="Shi Y."/>
            <person name="Su Y.Y."/>
            <person name="Zhang Y.Q."/>
            <person name="Chen L.J."/>
            <person name="Yin Y."/>
            <person name="Lin M."/>
            <person name="Huang H."/>
            <person name="Deng H."/>
            <person name="Wang Z.W."/>
            <person name="Zhu S.L."/>
            <person name="Zhao X."/>
            <person name="Deng C."/>
            <person name="Niu S.C."/>
            <person name="Huang J."/>
            <person name="Wang M."/>
            <person name="Liu G.H."/>
            <person name="Yang H.J."/>
            <person name="Xiao X.J."/>
            <person name="Hsiao Y.Y."/>
            <person name="Wu W.L."/>
            <person name="Chen Y.Y."/>
            <person name="Mitsuda N."/>
            <person name="Ohme-Takagi M."/>
            <person name="Luo Y.B."/>
            <person name="Van de Peer Y."/>
            <person name="Liu Z.J."/>
        </authorList>
    </citation>
    <scope>NUCLEOTIDE SEQUENCE [LARGE SCALE GENOMIC DNA]</scope>
    <source>
        <tissue evidence="1">The whole plant</tissue>
    </source>
</reference>
<protein>
    <submittedName>
        <fullName evidence="1">Uncharacterized protein</fullName>
    </submittedName>
</protein>
<dbReference type="Proteomes" id="UP000233837">
    <property type="component" value="Unassembled WGS sequence"/>
</dbReference>
<sequence>MVVAKQRKGSIDILDLKLLGLELAFLLQRNAGMKMFLGVDLSDVMFGLPVSLFITYF</sequence>
<name>A0A2I0WKS3_9ASPA</name>